<dbReference type="InterPro" id="IPR050330">
    <property type="entry name" value="Bact_OuterMem_StrucFunc"/>
</dbReference>
<evidence type="ECO:0000256" key="2">
    <source>
        <dbReference type="ARBA" id="ARBA00023136"/>
    </source>
</evidence>
<dbReference type="CDD" id="cd07185">
    <property type="entry name" value="OmpA_C-like"/>
    <property type="match status" value="1"/>
</dbReference>
<evidence type="ECO:0000256" key="4">
    <source>
        <dbReference type="PROSITE-ProRule" id="PRU00473"/>
    </source>
</evidence>
<feature type="domain" description="OmpA-like" evidence="5">
    <location>
        <begin position="106"/>
        <end position="223"/>
    </location>
</feature>
<dbReference type="PANTHER" id="PTHR30329">
    <property type="entry name" value="STATOR ELEMENT OF FLAGELLAR MOTOR COMPLEX"/>
    <property type="match status" value="1"/>
</dbReference>
<reference evidence="6 7" key="1">
    <citation type="submission" date="2017-03" db="EMBL/GenBank/DDBJ databases">
        <title>Complete genome sequence of Candidatus 'Thiodictyon syntrophicum' sp. nov. strain Cad16T, a photolithoautotroph purple sulfur bacterium isolated from an alpine meromictic lake.</title>
        <authorList>
            <person name="Luedin S.M."/>
            <person name="Pothier J.F."/>
            <person name="Danza F."/>
            <person name="Storelli N."/>
            <person name="Wittwer M."/>
            <person name="Tonolla M."/>
        </authorList>
    </citation>
    <scope>NUCLEOTIDE SEQUENCE [LARGE SCALE GENOMIC DNA]</scope>
    <source>
        <strain evidence="6 7">Cad16T</strain>
    </source>
</reference>
<dbReference type="OrthoDB" id="9782229at2"/>
<keyword evidence="7" id="KW-1185">Reference proteome</keyword>
<evidence type="ECO:0000256" key="1">
    <source>
        <dbReference type="ARBA" id="ARBA00004442"/>
    </source>
</evidence>
<protein>
    <submittedName>
        <fullName evidence="6">Flagellar motor protein MotB</fullName>
    </submittedName>
</protein>
<dbReference type="InterPro" id="IPR006665">
    <property type="entry name" value="OmpA-like"/>
</dbReference>
<dbReference type="RefSeq" id="WP_100921405.1">
    <property type="nucleotide sequence ID" value="NZ_CP020370.1"/>
</dbReference>
<dbReference type="EMBL" id="CP020370">
    <property type="protein sequence ID" value="AUB83725.1"/>
    <property type="molecule type" value="Genomic_DNA"/>
</dbReference>
<dbReference type="AlphaFoldDB" id="A0A2K8UDY6"/>
<dbReference type="InterPro" id="IPR006664">
    <property type="entry name" value="OMP_bac"/>
</dbReference>
<sequence>MKQRLAKSAAIAATVSLLVTGCASDGSGMTETGQGAAIGTAAGAALGAIIGSQGANAGRGALIGSVGGALIGGLAGAYMEQQRKDFQKVLAQEISAGAIRVEKLPNDQLLVGMTGETTFEVDSDQIKPGFYSTMDKIAAIVNKYGKTELVVAGHTDNTGSAEHNQQLSERRAGSVERYLEGRRVLPQRIQASGYGLSRPIATNDTDAGRRLNRRVDITIIPLTEGT</sequence>
<dbReference type="SUPFAM" id="SSF103088">
    <property type="entry name" value="OmpA-like"/>
    <property type="match status" value="1"/>
</dbReference>
<keyword evidence="2 4" id="KW-0472">Membrane</keyword>
<organism evidence="6 7">
    <name type="scientific">Candidatus Thiodictyon syntrophicum</name>
    <dbReference type="NCBI Taxonomy" id="1166950"/>
    <lineage>
        <taxon>Bacteria</taxon>
        <taxon>Pseudomonadati</taxon>
        <taxon>Pseudomonadota</taxon>
        <taxon>Gammaproteobacteria</taxon>
        <taxon>Chromatiales</taxon>
        <taxon>Chromatiaceae</taxon>
        <taxon>Thiodictyon</taxon>
    </lineage>
</organism>
<keyword evidence="6" id="KW-0969">Cilium</keyword>
<dbReference type="GO" id="GO:0009279">
    <property type="term" value="C:cell outer membrane"/>
    <property type="evidence" value="ECO:0007669"/>
    <property type="project" value="UniProtKB-SubCell"/>
</dbReference>
<dbReference type="PRINTS" id="PR01021">
    <property type="entry name" value="OMPADOMAIN"/>
</dbReference>
<evidence type="ECO:0000313" key="7">
    <source>
        <dbReference type="Proteomes" id="UP000232638"/>
    </source>
</evidence>
<dbReference type="KEGG" id="tsy:THSYN_24065"/>
<dbReference type="Gene3D" id="3.30.1330.60">
    <property type="entry name" value="OmpA-like domain"/>
    <property type="match status" value="1"/>
</dbReference>
<dbReference type="PROSITE" id="PS51123">
    <property type="entry name" value="OMPA_2"/>
    <property type="match status" value="1"/>
</dbReference>
<keyword evidence="6" id="KW-0966">Cell projection</keyword>
<comment type="subcellular location">
    <subcellularLocation>
        <location evidence="1">Cell outer membrane</location>
    </subcellularLocation>
</comment>
<accession>A0A2K8UDY6</accession>
<evidence type="ECO:0000256" key="3">
    <source>
        <dbReference type="ARBA" id="ARBA00023237"/>
    </source>
</evidence>
<keyword evidence="6" id="KW-0282">Flagellum</keyword>
<gene>
    <name evidence="6" type="ORF">THSYN_24065</name>
</gene>
<dbReference type="Pfam" id="PF00691">
    <property type="entry name" value="OmpA"/>
    <property type="match status" value="1"/>
</dbReference>
<dbReference type="PRINTS" id="PR01023">
    <property type="entry name" value="NAFLGMOTY"/>
</dbReference>
<evidence type="ECO:0000259" key="5">
    <source>
        <dbReference type="PROSITE" id="PS51123"/>
    </source>
</evidence>
<name>A0A2K8UDY6_9GAMM</name>
<dbReference type="PROSITE" id="PS51257">
    <property type="entry name" value="PROKAR_LIPOPROTEIN"/>
    <property type="match status" value="1"/>
</dbReference>
<dbReference type="InterPro" id="IPR039567">
    <property type="entry name" value="Gly-zipper"/>
</dbReference>
<dbReference type="Pfam" id="PF13488">
    <property type="entry name" value="Gly-zipper_Omp"/>
    <property type="match status" value="1"/>
</dbReference>
<dbReference type="PANTHER" id="PTHR30329:SF21">
    <property type="entry name" value="LIPOPROTEIN YIAD-RELATED"/>
    <property type="match status" value="1"/>
</dbReference>
<evidence type="ECO:0000313" key="6">
    <source>
        <dbReference type="EMBL" id="AUB83725.1"/>
    </source>
</evidence>
<dbReference type="Proteomes" id="UP000232638">
    <property type="component" value="Chromosome"/>
</dbReference>
<proteinExistence type="predicted"/>
<keyword evidence="3" id="KW-0998">Cell outer membrane</keyword>
<dbReference type="InterPro" id="IPR036737">
    <property type="entry name" value="OmpA-like_sf"/>
</dbReference>